<name>A0A8T2FQS2_9BRAS</name>
<dbReference type="InterPro" id="IPR008801">
    <property type="entry name" value="RALF"/>
</dbReference>
<keyword evidence="5 8" id="KW-0732">Signal</keyword>
<dbReference type="AlphaFoldDB" id="A0A8T2FQS2"/>
<evidence type="ECO:0000256" key="8">
    <source>
        <dbReference type="SAM" id="SignalP"/>
    </source>
</evidence>
<dbReference type="Proteomes" id="UP000694240">
    <property type="component" value="Chromosome 2"/>
</dbReference>
<keyword evidence="10" id="KW-1185">Reference proteome</keyword>
<accession>A0A8T2FQS2</accession>
<comment type="similarity">
    <text evidence="2">Belongs to the plant rapid alkalinization factor (RALF) family.</text>
</comment>
<reference evidence="9 10" key="1">
    <citation type="submission" date="2020-12" db="EMBL/GenBank/DDBJ databases">
        <title>Concerted genomic and epigenomic changes stabilize Arabidopsis allopolyploids.</title>
        <authorList>
            <person name="Chen Z."/>
        </authorList>
    </citation>
    <scope>NUCLEOTIDE SEQUENCE [LARGE SCALE GENOMIC DNA]</scope>
    <source>
        <strain evidence="9">Allo738</strain>
        <tissue evidence="9">Leaf</tissue>
    </source>
</reference>
<evidence type="ECO:0000256" key="7">
    <source>
        <dbReference type="ARBA" id="ARBA00037228"/>
    </source>
</evidence>
<organism evidence="9 10">
    <name type="scientific">Arabidopsis thaliana x Arabidopsis arenosa</name>
    <dbReference type="NCBI Taxonomy" id="1240361"/>
    <lineage>
        <taxon>Eukaryota</taxon>
        <taxon>Viridiplantae</taxon>
        <taxon>Streptophyta</taxon>
        <taxon>Embryophyta</taxon>
        <taxon>Tracheophyta</taxon>
        <taxon>Spermatophyta</taxon>
        <taxon>Magnoliopsida</taxon>
        <taxon>eudicotyledons</taxon>
        <taxon>Gunneridae</taxon>
        <taxon>Pentapetalae</taxon>
        <taxon>rosids</taxon>
        <taxon>malvids</taxon>
        <taxon>Brassicales</taxon>
        <taxon>Brassicaceae</taxon>
        <taxon>Camelineae</taxon>
        <taxon>Arabidopsis</taxon>
    </lineage>
</organism>
<dbReference type="GO" id="GO:0040008">
    <property type="term" value="P:regulation of growth"/>
    <property type="evidence" value="ECO:0007669"/>
    <property type="project" value="UniProtKB-ARBA"/>
</dbReference>
<gene>
    <name evidence="9" type="ORF">ISN45_At02g029410</name>
</gene>
<comment type="subcellular location">
    <subcellularLocation>
        <location evidence="1">Secreted</location>
    </subcellularLocation>
</comment>
<evidence type="ECO:0000256" key="6">
    <source>
        <dbReference type="ARBA" id="ARBA00023157"/>
    </source>
</evidence>
<dbReference type="GO" id="GO:0005179">
    <property type="term" value="F:hormone activity"/>
    <property type="evidence" value="ECO:0007669"/>
    <property type="project" value="UniProtKB-KW"/>
</dbReference>
<dbReference type="EMBL" id="JAEFBK010000002">
    <property type="protein sequence ID" value="KAG7638508.1"/>
    <property type="molecule type" value="Genomic_DNA"/>
</dbReference>
<evidence type="ECO:0000313" key="9">
    <source>
        <dbReference type="EMBL" id="KAG7638508.1"/>
    </source>
</evidence>
<evidence type="ECO:0000256" key="3">
    <source>
        <dbReference type="ARBA" id="ARBA00022525"/>
    </source>
</evidence>
<evidence type="ECO:0000256" key="5">
    <source>
        <dbReference type="ARBA" id="ARBA00022729"/>
    </source>
</evidence>
<protein>
    <submittedName>
        <fullName evidence="9">Rapid ALkalinization Factor</fullName>
    </submittedName>
</protein>
<evidence type="ECO:0000256" key="4">
    <source>
        <dbReference type="ARBA" id="ARBA00022702"/>
    </source>
</evidence>
<dbReference type="Pfam" id="PF05498">
    <property type="entry name" value="RALF"/>
    <property type="match status" value="1"/>
</dbReference>
<dbReference type="PANTHER" id="PTHR34270:SF3">
    <property type="entry name" value="PROTEIN RALF-LIKE 16-RELATED"/>
    <property type="match status" value="1"/>
</dbReference>
<dbReference type="GO" id="GO:0005576">
    <property type="term" value="C:extracellular region"/>
    <property type="evidence" value="ECO:0007669"/>
    <property type="project" value="UniProtKB-SubCell"/>
</dbReference>
<feature type="chain" id="PRO_5035821307" evidence="8">
    <location>
        <begin position="28"/>
        <end position="74"/>
    </location>
</feature>
<keyword evidence="4" id="KW-0372">Hormone</keyword>
<comment type="function">
    <text evidence="7">Cell signaling peptide that may regulate plant stress, growth, and development. Mediates a rapid alkalinization of extracellular space by mediating a transient increase in the cytoplasmic Ca(2+) concentration leading to a calcium-dependent signaling events through a cell surface receptor and a concomitant activation of some intracellular mitogen-activated protein kinases.</text>
</comment>
<dbReference type="PANTHER" id="PTHR34270">
    <property type="entry name" value="PROTEIN RALF-LIKE 15-RELATED"/>
    <property type="match status" value="1"/>
</dbReference>
<feature type="signal peptide" evidence="8">
    <location>
        <begin position="1"/>
        <end position="27"/>
    </location>
</feature>
<comment type="caution">
    <text evidence="9">The sequence shown here is derived from an EMBL/GenBank/DDBJ whole genome shotgun (WGS) entry which is preliminary data.</text>
</comment>
<sequence>MVLSKKTIMQSFALMIIISIVMSTTEAKTIGNPAMREDEPKGCPPGSPASCKMQPANPYKPGCEASQRCRANYP</sequence>
<proteinExistence type="inferred from homology"/>
<evidence type="ECO:0000256" key="1">
    <source>
        <dbReference type="ARBA" id="ARBA00004613"/>
    </source>
</evidence>
<keyword evidence="3" id="KW-0964">Secreted</keyword>
<evidence type="ECO:0000313" key="10">
    <source>
        <dbReference type="Proteomes" id="UP000694240"/>
    </source>
</evidence>
<keyword evidence="6" id="KW-1015">Disulfide bond</keyword>
<evidence type="ECO:0000256" key="2">
    <source>
        <dbReference type="ARBA" id="ARBA00009178"/>
    </source>
</evidence>